<proteinExistence type="predicted"/>
<reference evidence="2" key="1">
    <citation type="journal article" date="2008" name="Science">
        <title>The Physcomitrella genome reveals evolutionary insights into the conquest of land by plants.</title>
        <authorList>
            <person name="Rensing S."/>
            <person name="Lang D."/>
            <person name="Zimmer A."/>
            <person name="Terry A."/>
            <person name="Salamov A."/>
            <person name="Shapiro H."/>
            <person name="Nishiyama T."/>
            <person name="Perroud P.-F."/>
            <person name="Lindquist E."/>
            <person name="Kamisugi Y."/>
            <person name="Tanahashi T."/>
            <person name="Sakakibara K."/>
            <person name="Fujita T."/>
            <person name="Oishi K."/>
            <person name="Shin-I T."/>
            <person name="Kuroki Y."/>
            <person name="Toyoda A."/>
            <person name="Suzuki Y."/>
            <person name="Hashimoto A."/>
            <person name="Yamaguchi K."/>
            <person name="Sugano A."/>
            <person name="Kohara Y."/>
            <person name="Fujiyama A."/>
            <person name="Anterola A."/>
            <person name="Aoki S."/>
            <person name="Ashton N."/>
            <person name="Barbazuk W.B."/>
            <person name="Barker E."/>
            <person name="Bennetzen J."/>
            <person name="Bezanilla M."/>
            <person name="Blankenship R."/>
            <person name="Cho S.H."/>
            <person name="Dutcher S."/>
            <person name="Estelle M."/>
            <person name="Fawcett J.A."/>
            <person name="Gundlach H."/>
            <person name="Hanada K."/>
            <person name="Heyl A."/>
            <person name="Hicks K.A."/>
            <person name="Hugh J."/>
            <person name="Lohr M."/>
            <person name="Mayer K."/>
            <person name="Melkozernov A."/>
            <person name="Murata T."/>
            <person name="Nelson D."/>
            <person name="Pils B."/>
            <person name="Prigge M."/>
            <person name="Reiss B."/>
            <person name="Renner T."/>
            <person name="Rombauts S."/>
            <person name="Rushton P."/>
            <person name="Sanderfoot A."/>
            <person name="Schween G."/>
            <person name="Shiu S.-H."/>
            <person name="Stueber K."/>
            <person name="Theodoulou F.L."/>
            <person name="Tu H."/>
            <person name="Van de Peer Y."/>
            <person name="Verrier P.J."/>
            <person name="Waters E."/>
            <person name="Wood A."/>
            <person name="Yang L."/>
            <person name="Cove D."/>
            <person name="Cuming A."/>
            <person name="Hasebe M."/>
            <person name="Lucas S."/>
            <person name="Mishler D.B."/>
            <person name="Reski R."/>
            <person name="Grigoriev I."/>
            <person name="Quatrano R.S."/>
            <person name="Boore J.L."/>
        </authorList>
    </citation>
    <scope>NUCLEOTIDE SEQUENCE [LARGE SCALE GENOMIC DNA]</scope>
</reference>
<gene>
    <name evidence="2" type="ORF">PHYPADRAFT_99387</name>
</gene>
<evidence type="ECO:0000256" key="1">
    <source>
        <dbReference type="SAM" id="MobiDB-lite"/>
    </source>
</evidence>
<accession>A9TZN2</accession>
<feature type="region of interest" description="Disordered" evidence="1">
    <location>
        <begin position="53"/>
        <end position="92"/>
    </location>
</feature>
<evidence type="ECO:0000313" key="2">
    <source>
        <dbReference type="EMBL" id="EDQ51123.1"/>
    </source>
</evidence>
<feature type="compositionally biased region" description="Basic and acidic residues" evidence="1">
    <location>
        <begin position="67"/>
        <end position="92"/>
    </location>
</feature>
<dbReference type="EMBL" id="DS545275">
    <property type="protein sequence ID" value="EDQ51123.1"/>
    <property type="molecule type" value="Genomic_DNA"/>
</dbReference>
<name>A9TZN2_PHYPA</name>
<dbReference type="AlphaFoldDB" id="A9TZN2"/>
<dbReference type="CDD" id="cd00303">
    <property type="entry name" value="retropepsin_like"/>
    <property type="match status" value="1"/>
</dbReference>
<organism>
    <name type="scientific">Physcomitrium patens</name>
    <name type="common">Spreading-leaved earth moss</name>
    <name type="synonym">Physcomitrella patens</name>
    <dbReference type="NCBI Taxonomy" id="3218"/>
    <lineage>
        <taxon>Eukaryota</taxon>
        <taxon>Viridiplantae</taxon>
        <taxon>Streptophyta</taxon>
        <taxon>Embryophyta</taxon>
        <taxon>Bryophyta</taxon>
        <taxon>Bryophytina</taxon>
        <taxon>Bryopsida</taxon>
        <taxon>Funariidae</taxon>
        <taxon>Funariales</taxon>
        <taxon>Funariaceae</taxon>
        <taxon>Physcomitrium</taxon>
    </lineage>
</organism>
<protein>
    <submittedName>
        <fullName evidence="2">Predicted protein</fullName>
    </submittedName>
</protein>
<sequence length="223" mass="25964">MRYVERKNFTRDDLKRVGNNIRQITGWDDPIDRLFVHAYIARSQYEALIEEKRRRDENNEGPSKRITRGEKVRQQKNSIHEETMKSISTKEREIGKEKAKARAYKLQLDIEAAIDLKKELYNKGKWPIDTEHGWMIRAANNSKGNLYGACPNIKVTIGDVIHEQNFFLQDMSTYPIILGQPYIISTRMETKVMDDGSAYARIRSQDGMKAVQFLIVCANHEKN</sequence>